<feature type="signal peptide" evidence="1">
    <location>
        <begin position="1"/>
        <end position="28"/>
    </location>
</feature>
<dbReference type="AlphaFoldDB" id="A0A8J6CBF9"/>
<reference evidence="2" key="1">
    <citation type="submission" date="2021-05" db="EMBL/GenBank/DDBJ databases">
        <title>The genome of the haptophyte Pavlova lutheri (Diacronema luteri, Pavlovales) - a model for lipid biosynthesis in eukaryotic algae.</title>
        <authorList>
            <person name="Hulatt C.J."/>
            <person name="Posewitz M.C."/>
        </authorList>
    </citation>
    <scope>NUCLEOTIDE SEQUENCE</scope>
    <source>
        <strain evidence="2">NIVA-4/92</strain>
    </source>
</reference>
<dbReference type="Proteomes" id="UP000751190">
    <property type="component" value="Unassembled WGS sequence"/>
</dbReference>
<feature type="chain" id="PRO_5035246911" evidence="1">
    <location>
        <begin position="29"/>
        <end position="234"/>
    </location>
</feature>
<evidence type="ECO:0000256" key="1">
    <source>
        <dbReference type="SAM" id="SignalP"/>
    </source>
</evidence>
<keyword evidence="3" id="KW-1185">Reference proteome</keyword>
<evidence type="ECO:0000313" key="3">
    <source>
        <dbReference type="Proteomes" id="UP000751190"/>
    </source>
</evidence>
<dbReference type="OMA" id="SAGMCCY"/>
<accession>A0A8J6CBF9</accession>
<protein>
    <submittedName>
        <fullName evidence="2">Uncharacterized protein</fullName>
    </submittedName>
</protein>
<keyword evidence="1" id="KW-0732">Signal</keyword>
<organism evidence="2 3">
    <name type="scientific">Diacronema lutheri</name>
    <name type="common">Unicellular marine alga</name>
    <name type="synonym">Monochrysis lutheri</name>
    <dbReference type="NCBI Taxonomy" id="2081491"/>
    <lineage>
        <taxon>Eukaryota</taxon>
        <taxon>Haptista</taxon>
        <taxon>Haptophyta</taxon>
        <taxon>Pavlovophyceae</taxon>
        <taxon>Pavlovales</taxon>
        <taxon>Pavlovaceae</taxon>
        <taxon>Diacronema</taxon>
    </lineage>
</organism>
<name>A0A8J6CBF9_DIALT</name>
<dbReference type="OrthoDB" id="196898at2759"/>
<proteinExistence type="predicted"/>
<evidence type="ECO:0000313" key="2">
    <source>
        <dbReference type="EMBL" id="KAG8465066.1"/>
    </source>
</evidence>
<sequence length="234" mass="24575">MHVFPSLLRGGRVTIALALLAAAPSGAALRSARLARTWLAATAVGSAPDVACAAPPELSNADLCKLFGRLADKVVLMDESSGACCHSGCDGCPYRYSFDVLEAVAPKWLCTYVTKTIAGREHTPRLISTAFGDAKQVSRADFAQRVARAAYELPIGPALPAAERIALKNAPELSEDVASTLFTALAGDAAKSTLSTVAVAKRLREWSQGKDGLMYDDFCAAFRAALTANTAKEA</sequence>
<dbReference type="EMBL" id="JAGTXO010000011">
    <property type="protein sequence ID" value="KAG8465066.1"/>
    <property type="molecule type" value="Genomic_DNA"/>
</dbReference>
<comment type="caution">
    <text evidence="2">The sequence shown here is derived from an EMBL/GenBank/DDBJ whole genome shotgun (WGS) entry which is preliminary data.</text>
</comment>
<gene>
    <name evidence="2" type="ORF">KFE25_012429</name>
</gene>